<keyword evidence="1" id="KW-1133">Transmembrane helix</keyword>
<dbReference type="Proteomes" id="UP000249886">
    <property type="component" value="Unassembled WGS sequence"/>
</dbReference>
<dbReference type="AlphaFoldDB" id="A0A6H9XPU8"/>
<dbReference type="RefSeq" id="WP_005526094.1">
    <property type="nucleotide sequence ID" value="NZ_CAUOLB010000003.1"/>
</dbReference>
<keyword evidence="1" id="KW-0472">Membrane</keyword>
<dbReference type="EMBL" id="UARK01000023">
    <property type="protein sequence ID" value="SPW30861.1"/>
    <property type="molecule type" value="Genomic_DNA"/>
</dbReference>
<feature type="transmembrane region" description="Helical" evidence="1">
    <location>
        <begin position="215"/>
        <end position="236"/>
    </location>
</feature>
<dbReference type="GeneID" id="84574171"/>
<evidence type="ECO:0000256" key="1">
    <source>
        <dbReference type="SAM" id="Phobius"/>
    </source>
</evidence>
<name>A0A6H9XPU8_9CORY</name>
<dbReference type="InterPro" id="IPR025576">
    <property type="entry name" value="YwiC"/>
</dbReference>
<feature type="transmembrane region" description="Helical" evidence="1">
    <location>
        <begin position="21"/>
        <end position="37"/>
    </location>
</feature>
<organism evidence="2 3">
    <name type="scientific">Corynebacterium matruchotii</name>
    <dbReference type="NCBI Taxonomy" id="43768"/>
    <lineage>
        <taxon>Bacteria</taxon>
        <taxon>Bacillati</taxon>
        <taxon>Actinomycetota</taxon>
        <taxon>Actinomycetes</taxon>
        <taxon>Mycobacteriales</taxon>
        <taxon>Corynebacteriaceae</taxon>
        <taxon>Corynebacterium</taxon>
    </lineage>
</organism>
<evidence type="ECO:0000313" key="3">
    <source>
        <dbReference type="Proteomes" id="UP000249886"/>
    </source>
</evidence>
<keyword evidence="1" id="KW-0812">Transmembrane</keyword>
<feature type="transmembrane region" description="Helical" evidence="1">
    <location>
        <begin position="73"/>
        <end position="93"/>
    </location>
</feature>
<feature type="transmembrane region" description="Helical" evidence="1">
    <location>
        <begin position="43"/>
        <end position="61"/>
    </location>
</feature>
<feature type="transmembrane region" description="Helical" evidence="1">
    <location>
        <begin position="124"/>
        <end position="144"/>
    </location>
</feature>
<sequence length="270" mass="30292">MTSRRRSHNIVKNGWVTDQHGSWAMGFVPLILGLWSAPTLTWLHGMLVIAWTSGFFFFAVAEKWLKFRYKPRYRPALITYGAIAAIFSLILIIGAPHLLWWGLVYLPLIVASFYLSWAKKERSLLARLVAIAAACLVLPLAINVDMPHPWFAADAIAPKGWYLCALLTTYFATTVPFVKTVIRERNSTPWFVGSITVHVIATLAMAALAVQGYNYWTHVLVWALLTGRAVAMPLLAKHRGVPWRPRNIGMPEIGYSLLVFATLPYGLAFP</sequence>
<evidence type="ECO:0000313" key="2">
    <source>
        <dbReference type="EMBL" id="SPW30861.1"/>
    </source>
</evidence>
<feature type="transmembrane region" description="Helical" evidence="1">
    <location>
        <begin position="248"/>
        <end position="267"/>
    </location>
</feature>
<feature type="transmembrane region" description="Helical" evidence="1">
    <location>
        <begin position="99"/>
        <end position="117"/>
    </location>
</feature>
<proteinExistence type="predicted"/>
<accession>A0A6H9XPU8</accession>
<comment type="caution">
    <text evidence="2">The sequence shown here is derived from an EMBL/GenBank/DDBJ whole genome shotgun (WGS) entry which is preliminary data.</text>
</comment>
<feature type="transmembrane region" description="Helical" evidence="1">
    <location>
        <begin position="160"/>
        <end position="178"/>
    </location>
</feature>
<feature type="transmembrane region" description="Helical" evidence="1">
    <location>
        <begin position="190"/>
        <end position="209"/>
    </location>
</feature>
<gene>
    <name evidence="2" type="ORF">NCTC10254_01970</name>
</gene>
<dbReference type="Pfam" id="PF14256">
    <property type="entry name" value="YwiC"/>
    <property type="match status" value="1"/>
</dbReference>
<reference evidence="2 3" key="1">
    <citation type="submission" date="2018-06" db="EMBL/GenBank/DDBJ databases">
        <authorList>
            <consortium name="Pathogen Informatics"/>
            <person name="Doyle S."/>
        </authorList>
    </citation>
    <scope>NUCLEOTIDE SEQUENCE [LARGE SCALE GENOMIC DNA]</scope>
    <source>
        <strain evidence="2 3">NCTC10254</strain>
    </source>
</reference>
<protein>
    <submittedName>
        <fullName evidence="2">Uncharacterized protein</fullName>
    </submittedName>
</protein>